<evidence type="ECO:0000313" key="3">
    <source>
        <dbReference type="Proteomes" id="UP001642482"/>
    </source>
</evidence>
<dbReference type="InterPro" id="IPR012338">
    <property type="entry name" value="Beta-lactam/transpept-like"/>
</dbReference>
<organism evidence="2 3">
    <name type="scientific">Sporothrix eucalyptigena</name>
    <dbReference type="NCBI Taxonomy" id="1812306"/>
    <lineage>
        <taxon>Eukaryota</taxon>
        <taxon>Fungi</taxon>
        <taxon>Dikarya</taxon>
        <taxon>Ascomycota</taxon>
        <taxon>Pezizomycotina</taxon>
        <taxon>Sordariomycetes</taxon>
        <taxon>Sordariomycetidae</taxon>
        <taxon>Ophiostomatales</taxon>
        <taxon>Ophiostomataceae</taxon>
        <taxon>Sporothrix</taxon>
    </lineage>
</organism>
<dbReference type="Gene3D" id="3.40.710.10">
    <property type="entry name" value="DD-peptidase/beta-lactamase superfamily"/>
    <property type="match status" value="1"/>
</dbReference>
<proteinExistence type="predicted"/>
<sequence length="219" mass="24133">MASSALAGKYCSVDTSLPWYQWVDLDIIYDDLPDDSQQCYLRYNDRKYAKAPTAVLQIEVYGDNIVSFETTFPHWIIRGKVKAMGEFAVTGRNTSLYLTQVGQGMTGQETWVTTLVKKANETSIQIPSTVPPSLARLIRSNFSAPNSQPIKTRLDALAISKNGKIVLEEYFGGMSASTQHIISSCTKSITAILAGIAINQGLFSLEDTIAKYFLDVPTT</sequence>
<dbReference type="Proteomes" id="UP001642482">
    <property type="component" value="Unassembled WGS sequence"/>
</dbReference>
<evidence type="ECO:0000313" key="2">
    <source>
        <dbReference type="EMBL" id="CAK7225674.1"/>
    </source>
</evidence>
<evidence type="ECO:0000259" key="1">
    <source>
        <dbReference type="Pfam" id="PF00144"/>
    </source>
</evidence>
<dbReference type="EMBL" id="CAWUHD010000061">
    <property type="protein sequence ID" value="CAK7225674.1"/>
    <property type="molecule type" value="Genomic_DNA"/>
</dbReference>
<keyword evidence="3" id="KW-1185">Reference proteome</keyword>
<comment type="caution">
    <text evidence="2">The sequence shown here is derived from an EMBL/GenBank/DDBJ whole genome shotgun (WGS) entry which is preliminary data.</text>
</comment>
<dbReference type="Pfam" id="PF00144">
    <property type="entry name" value="Beta-lactamase"/>
    <property type="match status" value="1"/>
</dbReference>
<dbReference type="SUPFAM" id="SSF56601">
    <property type="entry name" value="beta-lactamase/transpeptidase-like"/>
    <property type="match status" value="1"/>
</dbReference>
<name>A0ABP0C303_9PEZI</name>
<reference evidence="2 3" key="1">
    <citation type="submission" date="2024-01" db="EMBL/GenBank/DDBJ databases">
        <authorList>
            <person name="Allen C."/>
            <person name="Tagirdzhanova G."/>
        </authorList>
    </citation>
    <scope>NUCLEOTIDE SEQUENCE [LARGE SCALE GENOMIC DNA]</scope>
</reference>
<gene>
    <name evidence="2" type="ORF">SEUCBS140593_005984</name>
</gene>
<accession>A0ABP0C303</accession>
<protein>
    <recommendedName>
        <fullName evidence="1">Beta-lactamase-related domain-containing protein</fullName>
    </recommendedName>
</protein>
<dbReference type="InterPro" id="IPR001466">
    <property type="entry name" value="Beta-lactam-related"/>
</dbReference>
<feature type="domain" description="Beta-lactamase-related" evidence="1">
    <location>
        <begin position="156"/>
        <end position="213"/>
    </location>
</feature>